<protein>
    <submittedName>
        <fullName evidence="1">Uncharacterized protein</fullName>
    </submittedName>
</protein>
<proteinExistence type="predicted"/>
<sequence length="1321" mass="147787">MAYTTNTNRDEDDCSSSFALFPQLPQEPYIPPTQFQQRDAHISEADIVNCKVERLDSLLQIAWTIVISNFTNVDDVLFGLAYHGRRTDTNQQAIMPFRLQFQREATLAQLLAAAKTRCQELARFEHMGHEKFSVLNPDTVAIGKFRNLLVLKDRDSADQTNLTSFPPTYSQRYPLSISCVFDSHSLDIHACADPAVISSDFLQIMLLQFTDVLRTAFQNPQSHIRDLLSLGTEGREMLIEWDKSFRHSDETEIPIHEAIEARILVTPSAPAVCAWDGDLTFQELNQWASHIANLLVNVGVRPGKFVGIHMFKSRMAVVAILGIIKAGGAFVFLPPSIPKARLIKMCQITGMHSILSIGDLAVAARDFGPLLLDISTNKDGTFHYNGSIFTMYDIPSTLSVESNSNDPLYAVFTSGSLGEPKCVVVSRKSFGPGARNVCDRTHLGPGSRVLQFCSYAFVVTVFEHLITLSAGACLCIPSEIQVQSDLEGAISCMNVNWAVLTPSVARSLSPWNIPNLKRLLLAGEEVTREDRDHWEKYVVLYSLYGQAEGASTYFLAELSGSSLCQVGDLGKMSWGTFWIVDPEDHERLRPIGTEGELMFESSTLSQGYLNDSKKTLLAFVKRPRWLCQMGLDSNPSRYLLTGDLVRVRDLHGSVQFLGRKGTRTKIRGQRVELGEVECLLRRYYEGAKSTIADVISITMRNNEKQSPNLVAFVFNKLSQENPGPGTVTEGMFTPPSLEHRLRARKATQELRRILPSYMIPSAILPLEYLPKTLTGKINRRILRQAASSLTWGDLMPYRFEKPTYIEPRTTDERILQSICVELFAIPHSEVSIEDNFFNLGGDSLIARQLVSKARLQGFQFTLAQVFEEPTLASLVQCGRVQDAQVVKVSSLSKTDPFRPLFNDFLAELPPDQVIGDIEDIFPALEMQAMCVDQNVIDYFPFEINGPLDKHQLRIACETVVRNNASLRSRFLQFRGQVVQVVLRHTSISVEEEPGLQATPKRDPTLFVRSYCLADKARLMPMDQPVVGFMLFPISNLKHIFVVRLTHAQYDGVCLRSLGAQISAAYGNQPFHISIDFPQYRRECEQLRTPEALGFWRTLLAGAEVSRLPCCPGQEGDGCDIFAGECRSPPPPIGITMATAIKAAWSYILYRETGQKDVVFGQIVDGRAVSIQGAEDTIGMCLNTIPVRVNYKEKSGTVTDLFRQIQHQHVQAIEFETVGWKDIAAQCDSWPKDTDLDSVVLHENFGGLPSLTLGQATGKSLDPIFTVPGRERHCLVTWPESENLKTYLVARAGKLDKAYAERLLEDFHQTLLRFLDSPESQL</sequence>
<evidence type="ECO:0000313" key="1">
    <source>
        <dbReference type="EMBL" id="KAI2388973.1"/>
    </source>
</evidence>
<name>A0ACB8UZG3_9EURO</name>
<gene>
    <name evidence="1" type="ORF">LOY88_002346</name>
</gene>
<accession>A0ACB8UZG3</accession>
<organism evidence="1">
    <name type="scientific">Ophidiomyces ophidiicola</name>
    <dbReference type="NCBI Taxonomy" id="1387563"/>
    <lineage>
        <taxon>Eukaryota</taxon>
        <taxon>Fungi</taxon>
        <taxon>Dikarya</taxon>
        <taxon>Ascomycota</taxon>
        <taxon>Pezizomycotina</taxon>
        <taxon>Eurotiomycetes</taxon>
        <taxon>Eurotiomycetidae</taxon>
        <taxon>Onygenales</taxon>
        <taxon>Onygenaceae</taxon>
        <taxon>Ophidiomyces</taxon>
    </lineage>
</organism>
<reference evidence="1" key="1">
    <citation type="journal article" date="2022" name="bioRxiv">
        <title>Population genetic analysis of Ophidiomyces ophidiicola, the causative agent of snake fungal disease, indicates recent introductions to the USA.</title>
        <authorList>
            <person name="Ladner J.T."/>
            <person name="Palmer J.M."/>
            <person name="Ettinger C.L."/>
            <person name="Stajich J.E."/>
            <person name="Farrell T.M."/>
            <person name="Glorioso B.M."/>
            <person name="Lawson B."/>
            <person name="Price S.J."/>
            <person name="Stengle A.G."/>
            <person name="Grear D.A."/>
            <person name="Lorch J.M."/>
        </authorList>
    </citation>
    <scope>NUCLEOTIDE SEQUENCE</scope>
    <source>
        <strain evidence="1">NWHC 24266-5</strain>
    </source>
</reference>
<comment type="caution">
    <text evidence="1">The sequence shown here is derived from an EMBL/GenBank/DDBJ whole genome shotgun (WGS) entry which is preliminary data.</text>
</comment>
<dbReference type="EMBL" id="JALBCA010000027">
    <property type="protein sequence ID" value="KAI2388973.1"/>
    <property type="molecule type" value="Genomic_DNA"/>
</dbReference>